<accession>A0A5N5X056</accession>
<evidence type="ECO:0000259" key="5">
    <source>
        <dbReference type="Pfam" id="PF01823"/>
    </source>
</evidence>
<dbReference type="InterPro" id="IPR012475">
    <property type="entry name" value="Fungal_lectin"/>
</dbReference>
<dbReference type="OrthoDB" id="2562973at2759"/>
<dbReference type="InterPro" id="IPR020864">
    <property type="entry name" value="MACPF"/>
</dbReference>
<dbReference type="Pfam" id="PF01823">
    <property type="entry name" value="MACPF"/>
    <property type="match status" value="1"/>
</dbReference>
<organism evidence="6 7">
    <name type="scientific">Aspergillus leporis</name>
    <dbReference type="NCBI Taxonomy" id="41062"/>
    <lineage>
        <taxon>Eukaryota</taxon>
        <taxon>Fungi</taxon>
        <taxon>Dikarya</taxon>
        <taxon>Ascomycota</taxon>
        <taxon>Pezizomycotina</taxon>
        <taxon>Eurotiomycetes</taxon>
        <taxon>Eurotiomycetidae</taxon>
        <taxon>Eurotiales</taxon>
        <taxon>Aspergillaceae</taxon>
        <taxon>Aspergillus</taxon>
        <taxon>Aspergillus subgen. Circumdati</taxon>
    </lineage>
</organism>
<dbReference type="GO" id="GO:0030246">
    <property type="term" value="F:carbohydrate binding"/>
    <property type="evidence" value="ECO:0007669"/>
    <property type="project" value="UniProtKB-KW"/>
</dbReference>
<dbReference type="Pfam" id="PF07938">
    <property type="entry name" value="Fungal_lectin"/>
    <property type="match status" value="1"/>
</dbReference>
<keyword evidence="7" id="KW-1185">Reference proteome</keyword>
<feature type="compositionally biased region" description="Basic and acidic residues" evidence="4">
    <location>
        <begin position="18"/>
        <end position="29"/>
    </location>
</feature>
<reference evidence="6 7" key="1">
    <citation type="submission" date="2019-04" db="EMBL/GenBank/DDBJ databases">
        <title>Friends and foes A comparative genomics study of 23 Aspergillus species from section Flavi.</title>
        <authorList>
            <consortium name="DOE Joint Genome Institute"/>
            <person name="Kjaerbolling I."/>
            <person name="Vesth T."/>
            <person name="Frisvad J.C."/>
            <person name="Nybo J.L."/>
            <person name="Theobald S."/>
            <person name="Kildgaard S."/>
            <person name="Isbrandt T."/>
            <person name="Kuo A."/>
            <person name="Sato A."/>
            <person name="Lyhne E.K."/>
            <person name="Kogle M.E."/>
            <person name="Wiebenga A."/>
            <person name="Kun R.S."/>
            <person name="Lubbers R.J."/>
            <person name="Makela M.R."/>
            <person name="Barry K."/>
            <person name="Chovatia M."/>
            <person name="Clum A."/>
            <person name="Daum C."/>
            <person name="Haridas S."/>
            <person name="He G."/>
            <person name="LaButti K."/>
            <person name="Lipzen A."/>
            <person name="Mondo S."/>
            <person name="Riley R."/>
            <person name="Salamov A."/>
            <person name="Simmons B.A."/>
            <person name="Magnuson J.K."/>
            <person name="Henrissat B."/>
            <person name="Mortensen U.H."/>
            <person name="Larsen T.O."/>
            <person name="Devries R.P."/>
            <person name="Grigoriev I.V."/>
            <person name="Machida M."/>
            <person name="Baker S.E."/>
            <person name="Andersen M.R."/>
        </authorList>
    </citation>
    <scope>NUCLEOTIDE SEQUENCE [LARGE SCALE GENOMIC DNA]</scope>
    <source>
        <strain evidence="6 7">CBS 151.66</strain>
    </source>
</reference>
<evidence type="ECO:0000256" key="2">
    <source>
        <dbReference type="ARBA" id="ARBA00015560"/>
    </source>
</evidence>
<gene>
    <name evidence="6" type="ORF">BDV29DRAFT_158241</name>
</gene>
<dbReference type="Gene3D" id="2.120.10.70">
    <property type="entry name" value="Fucose-specific lectin"/>
    <property type="match status" value="1"/>
</dbReference>
<evidence type="ECO:0000256" key="1">
    <source>
        <dbReference type="ARBA" id="ARBA00009042"/>
    </source>
</evidence>
<keyword evidence="3" id="KW-0430">Lectin</keyword>
<name>A0A5N5X056_9EURO</name>
<feature type="region of interest" description="Disordered" evidence="4">
    <location>
        <begin position="18"/>
        <end position="45"/>
    </location>
</feature>
<comment type="similarity">
    <text evidence="1">Belongs to the fungal fucose-specific lectin family.</text>
</comment>
<proteinExistence type="inferred from homology"/>
<dbReference type="EMBL" id="ML732240">
    <property type="protein sequence ID" value="KAB8072732.1"/>
    <property type="molecule type" value="Genomic_DNA"/>
</dbReference>
<protein>
    <recommendedName>
        <fullName evidence="2">Fucose-specific lectin</fullName>
    </recommendedName>
</protein>
<evidence type="ECO:0000313" key="6">
    <source>
        <dbReference type="EMBL" id="KAB8072732.1"/>
    </source>
</evidence>
<feature type="domain" description="MACPF" evidence="5">
    <location>
        <begin position="206"/>
        <end position="339"/>
    </location>
</feature>
<evidence type="ECO:0000256" key="4">
    <source>
        <dbReference type="SAM" id="MobiDB-lite"/>
    </source>
</evidence>
<sequence>MRVTLEDYFDLTSQTVIKSKEKSESKDSDNTNEENTETKPDASSTAWVTIYHTNRKTRTKDDERKAALEKQLELVKEPKNTSEFTDLLNGSDYATHASDELAYAKDITGPQWESIIQVNRFLHGIFINGTKKDARQARKPGNYPILPSFSICDHSYIAVNASATETVTSLLKFGFNAGTIEGPISGGLASWAGSLAFRVEGDKTTNDNTRKADTETNITISYKFLRVEIYLDDLDKKVWELSKECVEALEKVKKTQSLEAVNSFYEQFGQSFAVTVRLGGRLSSTHRIEKHEKDNINKVKNRLKGAVGASISTSYISGSVKGSWEHQDNGTNTSTNVSNTDKLAWDATGVLLHGHQPLKPLRNWRVTEYTEVIPITKAIGKLASENYYHLFRVIESPSLASIGDPHFEMPSVAIVNDVHENFDIYYQDSTGMIWEATNTGIDKLTKKHTSVTVAMHNSPLVALNNPTTEYYNYIRLIFVNAHGYLDELIYDTSVGEYRSGSLEKLKIKLPKNKKMAGTSWGHGTNAEVRLFYQDEEDSLRHLKDVLPNTPLAAGHVQDEWTGARKVPNVYYLKTLKTPKALQRAYTPCMLFVKIQDIKSTANKVDNNQFSVNSRLAVLNCVNNNNNDNNITKDIWWLDSGRTDKAPLGSSGVADEKQKEIHQSHAVAVAPANEFTLALYVYGDASGILHSLLVRSDDGNMFELEKEVGKPLLSGYVLDEGVPRDSIVWELPGLYQRNSF</sequence>
<evidence type="ECO:0000313" key="7">
    <source>
        <dbReference type="Proteomes" id="UP000326565"/>
    </source>
</evidence>
<evidence type="ECO:0000256" key="3">
    <source>
        <dbReference type="ARBA" id="ARBA00022734"/>
    </source>
</evidence>
<dbReference type="Proteomes" id="UP000326565">
    <property type="component" value="Unassembled WGS sequence"/>
</dbReference>
<dbReference type="AlphaFoldDB" id="A0A5N5X056"/>